<evidence type="ECO:0000313" key="1">
    <source>
        <dbReference type="EMBL" id="OPB43891.1"/>
    </source>
</evidence>
<dbReference type="EMBL" id="LVVK01000007">
    <property type="protein sequence ID" value="OPB43891.1"/>
    <property type="molecule type" value="Genomic_DNA"/>
</dbReference>
<reference evidence="1 2" key="1">
    <citation type="submission" date="2016-04" db="EMBL/GenBank/DDBJ databases">
        <title>Multiple horizontal gene transfer events from other fungi enriched the ability of the initially mycotrophic fungus Trichoderma (Ascomycota) to feed on dead plant biomass.</title>
        <authorList>
            <person name="Atanasova L."/>
            <person name="Chenthamara K."/>
            <person name="Zhang J."/>
            <person name="Grujic M."/>
            <person name="Henrissat B."/>
            <person name="Kuo A."/>
            <person name="Aertz A."/>
            <person name="Salamov A."/>
            <person name="Lipzen A."/>
            <person name="Labutti K."/>
            <person name="Barry K."/>
            <person name="Miao Y."/>
            <person name="Rahimi M.J."/>
            <person name="Shen Q."/>
            <person name="Grigoriev I.V."/>
            <person name="Kubicek C.P."/>
            <person name="Druzhinina I.S."/>
        </authorList>
    </citation>
    <scope>NUCLEOTIDE SEQUENCE [LARGE SCALE GENOMIC DNA]</scope>
    <source>
        <strain evidence="1 2">NJAU 4742</strain>
    </source>
</reference>
<dbReference type="Proteomes" id="UP000191004">
    <property type="component" value="Unassembled WGS sequence"/>
</dbReference>
<sequence length="98" mass="11281">MPSSRPVWAPKNNDVSRNYVRPGPRPVLTEAERIRSEAAMKALAEDLRMFQVREQSEFIVMPKFKKQEKAMMKWLAFGKDRGVPLKESYLGEGNKKGN</sequence>
<evidence type="ECO:0000313" key="2">
    <source>
        <dbReference type="Proteomes" id="UP000191004"/>
    </source>
</evidence>
<dbReference type="AlphaFoldDB" id="A0A1T3CS26"/>
<gene>
    <name evidence="1" type="ORF">A0O28_0022090</name>
</gene>
<accession>A0A1T3CS26</accession>
<comment type="caution">
    <text evidence="1">The sequence shown here is derived from an EMBL/GenBank/DDBJ whole genome shotgun (WGS) entry which is preliminary data.</text>
</comment>
<keyword evidence="2" id="KW-1185">Reference proteome</keyword>
<protein>
    <submittedName>
        <fullName evidence="1">Uncharacterized protein</fullName>
    </submittedName>
</protein>
<name>A0A1T3CS26_9HYPO</name>
<organism evidence="1 2">
    <name type="scientific">Trichoderma guizhouense</name>
    <dbReference type="NCBI Taxonomy" id="1491466"/>
    <lineage>
        <taxon>Eukaryota</taxon>
        <taxon>Fungi</taxon>
        <taxon>Dikarya</taxon>
        <taxon>Ascomycota</taxon>
        <taxon>Pezizomycotina</taxon>
        <taxon>Sordariomycetes</taxon>
        <taxon>Hypocreomycetidae</taxon>
        <taxon>Hypocreales</taxon>
        <taxon>Hypocreaceae</taxon>
        <taxon>Trichoderma</taxon>
    </lineage>
</organism>
<proteinExistence type="predicted"/>
<dbReference type="OrthoDB" id="10426883at2759"/>